<keyword evidence="3" id="KW-1185">Reference proteome</keyword>
<evidence type="ECO:0000313" key="2">
    <source>
        <dbReference type="EMBL" id="KAD6453455.1"/>
    </source>
</evidence>
<organism evidence="2 3">
    <name type="scientific">Mikania micrantha</name>
    <name type="common">bitter vine</name>
    <dbReference type="NCBI Taxonomy" id="192012"/>
    <lineage>
        <taxon>Eukaryota</taxon>
        <taxon>Viridiplantae</taxon>
        <taxon>Streptophyta</taxon>
        <taxon>Embryophyta</taxon>
        <taxon>Tracheophyta</taxon>
        <taxon>Spermatophyta</taxon>
        <taxon>Magnoliopsida</taxon>
        <taxon>eudicotyledons</taxon>
        <taxon>Gunneridae</taxon>
        <taxon>Pentapetalae</taxon>
        <taxon>asterids</taxon>
        <taxon>campanulids</taxon>
        <taxon>Asterales</taxon>
        <taxon>Asteraceae</taxon>
        <taxon>Asteroideae</taxon>
        <taxon>Heliantheae alliance</taxon>
        <taxon>Eupatorieae</taxon>
        <taxon>Mikania</taxon>
    </lineage>
</organism>
<feature type="region of interest" description="Disordered" evidence="1">
    <location>
        <begin position="1"/>
        <end position="31"/>
    </location>
</feature>
<dbReference type="Proteomes" id="UP000326396">
    <property type="component" value="Linkage Group LG12"/>
</dbReference>
<feature type="compositionally biased region" description="Low complexity" evidence="1">
    <location>
        <begin position="1"/>
        <end position="14"/>
    </location>
</feature>
<evidence type="ECO:0000256" key="1">
    <source>
        <dbReference type="SAM" id="MobiDB-lite"/>
    </source>
</evidence>
<sequence length="141" mass="15525">MSTTAGTSGSTVATKETRVFGRGVNGDGRRDRWRRRRSGLRRRWMVVEEIDGDEGAAEEIDGDDGAAEEEEELPFKVYGGDGASGMSRRSTKVHLGDLPPPFELGDLNQGLEFLRQPSSSPVIANHSRKSRWKSRSSSTTE</sequence>
<proteinExistence type="predicted"/>
<feature type="region of interest" description="Disordered" evidence="1">
    <location>
        <begin position="115"/>
        <end position="141"/>
    </location>
</feature>
<dbReference type="AlphaFoldDB" id="A0A5N6PII7"/>
<evidence type="ECO:0000313" key="3">
    <source>
        <dbReference type="Proteomes" id="UP000326396"/>
    </source>
</evidence>
<gene>
    <name evidence="2" type="ORF">E3N88_08160</name>
</gene>
<accession>A0A5N6PII7</accession>
<comment type="caution">
    <text evidence="2">The sequence shown here is derived from an EMBL/GenBank/DDBJ whole genome shotgun (WGS) entry which is preliminary data.</text>
</comment>
<protein>
    <submittedName>
        <fullName evidence="2">Uncharacterized protein</fullName>
    </submittedName>
</protein>
<reference evidence="2 3" key="1">
    <citation type="submission" date="2019-05" db="EMBL/GenBank/DDBJ databases">
        <title>Mikania micrantha, genome provides insights into the molecular mechanism of rapid growth.</title>
        <authorList>
            <person name="Liu B."/>
        </authorList>
    </citation>
    <scope>NUCLEOTIDE SEQUENCE [LARGE SCALE GENOMIC DNA]</scope>
    <source>
        <strain evidence="2">NLD-2019</strain>
        <tissue evidence="2">Leaf</tissue>
    </source>
</reference>
<dbReference type="EMBL" id="SZYD01000004">
    <property type="protein sequence ID" value="KAD6453455.1"/>
    <property type="molecule type" value="Genomic_DNA"/>
</dbReference>
<name>A0A5N6PII7_9ASTR</name>